<dbReference type="Proteomes" id="UP000330809">
    <property type="component" value="Unassembled WGS sequence"/>
</dbReference>
<reference evidence="2 3" key="1">
    <citation type="submission" date="2019-02" db="EMBL/GenBank/DDBJ databases">
        <authorList>
            <consortium name="Pathogen Informatics"/>
        </authorList>
    </citation>
    <scope>NUCLEOTIDE SEQUENCE [LARGE SCALE GENOMIC DNA]</scope>
    <source>
        <strain evidence="2 3">3012STDY7103891</strain>
    </source>
</reference>
<accession>A0A449IS47</accession>
<dbReference type="AlphaFoldDB" id="A0A449IS47"/>
<evidence type="ECO:0000313" key="3">
    <source>
        <dbReference type="Proteomes" id="UP000330809"/>
    </source>
</evidence>
<evidence type="ECO:0000313" key="2">
    <source>
        <dbReference type="EMBL" id="VFB22209.1"/>
    </source>
</evidence>
<evidence type="ECO:0000256" key="1">
    <source>
        <dbReference type="SAM" id="MobiDB-lite"/>
    </source>
</evidence>
<protein>
    <submittedName>
        <fullName evidence="2">Uncharacterized protein</fullName>
    </submittedName>
</protein>
<organism evidence="2 3">
    <name type="scientific">Pseudomonas fragi</name>
    <dbReference type="NCBI Taxonomy" id="296"/>
    <lineage>
        <taxon>Bacteria</taxon>
        <taxon>Pseudomonadati</taxon>
        <taxon>Pseudomonadota</taxon>
        <taxon>Gammaproteobacteria</taxon>
        <taxon>Pseudomonadales</taxon>
        <taxon>Pseudomonadaceae</taxon>
        <taxon>Pseudomonas</taxon>
    </lineage>
</organism>
<name>A0A449IS47_PSEFR</name>
<feature type="region of interest" description="Disordered" evidence="1">
    <location>
        <begin position="1"/>
        <end position="24"/>
    </location>
</feature>
<sequence>MSSSPGDLQGLRPLSQPRTSPAATGFRQCLTLGTRHAQTELGDQLALDFIGATAKGQGH</sequence>
<gene>
    <name evidence="2" type="ORF">NCTC10754_04895</name>
</gene>
<dbReference type="EMBL" id="CAACYJ010000040">
    <property type="protein sequence ID" value="VFB22209.1"/>
    <property type="molecule type" value="Genomic_DNA"/>
</dbReference>
<proteinExistence type="predicted"/>